<name>A0A0C1V8X0_9CYAN</name>
<evidence type="ECO:0000313" key="4">
    <source>
        <dbReference type="EMBL" id="NEV68999.1"/>
    </source>
</evidence>
<keyword evidence="2" id="KW-1133">Transmembrane helix</keyword>
<gene>
    <name evidence="4" type="ORF">QQ91_018020</name>
</gene>
<dbReference type="Pfam" id="PF06305">
    <property type="entry name" value="LapA_dom"/>
    <property type="match status" value="1"/>
</dbReference>
<dbReference type="GO" id="GO:0005886">
    <property type="term" value="C:plasma membrane"/>
    <property type="evidence" value="ECO:0007669"/>
    <property type="project" value="InterPro"/>
</dbReference>
<reference evidence="4" key="3">
    <citation type="submission" date="2020-02" db="EMBL/GenBank/DDBJ databases">
        <authorList>
            <person name="Sarangi A.N."/>
            <person name="Ghosh S."/>
            <person name="Mukherjee M."/>
            <person name="Tripathy S."/>
        </authorList>
    </citation>
    <scope>NUCLEOTIDE SEQUENCE</scope>
    <source>
        <strain evidence="4">BDU141951</strain>
    </source>
</reference>
<comment type="caution">
    <text evidence="4">The sequence shown here is derived from an EMBL/GenBank/DDBJ whole genome shotgun (WGS) entry which is preliminary data.</text>
</comment>
<evidence type="ECO:0000256" key="1">
    <source>
        <dbReference type="SAM" id="MobiDB-lite"/>
    </source>
</evidence>
<sequence length="120" mass="13344">MRQINFVVIFVISLALVLFGIENTDPVVIHVVQGVDLEAPLCVELIVAMGVGAVLAWVFSVWVQVQGYLGSGKQIEQRELRIQELEQDVERYRVELEQQPMLPASKNGDNDSESSEAFAS</sequence>
<evidence type="ECO:0000259" key="3">
    <source>
        <dbReference type="Pfam" id="PF06305"/>
    </source>
</evidence>
<protein>
    <submittedName>
        <fullName evidence="4">LapA family protein</fullName>
    </submittedName>
</protein>
<proteinExistence type="predicted"/>
<dbReference type="InterPro" id="IPR010445">
    <property type="entry name" value="LapA_dom"/>
</dbReference>
<accession>A0A0C1V8X0</accession>
<reference evidence="4" key="1">
    <citation type="submission" date="2014-11" db="EMBL/GenBank/DDBJ databases">
        <authorList>
            <person name="Malar M.C."/>
            <person name="Sen D."/>
            <person name="Tripathy S."/>
        </authorList>
    </citation>
    <scope>NUCLEOTIDE SEQUENCE</scope>
    <source>
        <strain evidence="4">BDU141951</strain>
    </source>
</reference>
<dbReference type="EMBL" id="JTHE02000003">
    <property type="protein sequence ID" value="NEV68999.1"/>
    <property type="molecule type" value="Genomic_DNA"/>
</dbReference>
<dbReference type="AlphaFoldDB" id="A0A0C1V8X0"/>
<feature type="domain" description="Lipopolysaccharide assembly protein A" evidence="3">
    <location>
        <begin position="22"/>
        <end position="90"/>
    </location>
</feature>
<keyword evidence="2" id="KW-0472">Membrane</keyword>
<keyword evidence="2" id="KW-0812">Transmembrane</keyword>
<reference evidence="4" key="2">
    <citation type="journal article" date="2015" name="Genome Announc.">
        <title>Draft Genome Sequence of Filamentous Marine Cyanobacterium Lyngbya confervoides Strain BDU141951.</title>
        <authorList>
            <person name="Chandrababunaidu M.M."/>
            <person name="Sen D."/>
            <person name="Tripathy S."/>
        </authorList>
    </citation>
    <scope>NUCLEOTIDE SEQUENCE</scope>
    <source>
        <strain evidence="4">BDU141951</strain>
    </source>
</reference>
<organism evidence="4">
    <name type="scientific">Lyngbya confervoides BDU141951</name>
    <dbReference type="NCBI Taxonomy" id="1574623"/>
    <lineage>
        <taxon>Bacteria</taxon>
        <taxon>Bacillati</taxon>
        <taxon>Cyanobacteriota</taxon>
        <taxon>Cyanophyceae</taxon>
        <taxon>Oscillatoriophycideae</taxon>
        <taxon>Oscillatoriales</taxon>
        <taxon>Microcoleaceae</taxon>
        <taxon>Lyngbya</taxon>
    </lineage>
</organism>
<feature type="transmembrane region" description="Helical" evidence="2">
    <location>
        <begin position="44"/>
        <end position="63"/>
    </location>
</feature>
<evidence type="ECO:0000256" key="2">
    <source>
        <dbReference type="SAM" id="Phobius"/>
    </source>
</evidence>
<feature type="region of interest" description="Disordered" evidence="1">
    <location>
        <begin position="97"/>
        <end position="120"/>
    </location>
</feature>